<accession>A0A6I1MQS9</accession>
<evidence type="ECO:0000313" key="2">
    <source>
        <dbReference type="Proteomes" id="UP000430345"/>
    </source>
</evidence>
<sequence length="179" mass="20858">MKILIVTTVLICILGLKTINFSHKPTKIIEDYPKPKTIEVVKGAKIPNDTVIGRLKVYDQDFVEKLYEYKTSEDYESIANEFELGAIAKFKNYKNESEQRKKELDTIAKATSFILTVENKLKTRDKNNNIDDLDEEYYKQIRDDAKSLEITFANEDYKVSKEILENSKGFCDKYKITIY</sequence>
<protein>
    <submittedName>
        <fullName evidence="1">Uncharacterized protein</fullName>
    </submittedName>
</protein>
<organism evidence="1 2">
    <name type="scientific">Clostridium tarantellae</name>
    <dbReference type="NCBI Taxonomy" id="39493"/>
    <lineage>
        <taxon>Bacteria</taxon>
        <taxon>Bacillati</taxon>
        <taxon>Bacillota</taxon>
        <taxon>Clostridia</taxon>
        <taxon>Eubacteriales</taxon>
        <taxon>Clostridiaceae</taxon>
        <taxon>Clostridium</taxon>
    </lineage>
</organism>
<dbReference type="AlphaFoldDB" id="A0A6I1MQS9"/>
<evidence type="ECO:0000313" key="1">
    <source>
        <dbReference type="EMBL" id="MPQ45153.1"/>
    </source>
</evidence>
<gene>
    <name evidence="1" type="ORF">GBZ86_15630</name>
</gene>
<proteinExistence type="predicted"/>
<dbReference type="EMBL" id="WHJC01000468">
    <property type="protein sequence ID" value="MPQ45153.1"/>
    <property type="molecule type" value="Genomic_DNA"/>
</dbReference>
<dbReference type="RefSeq" id="WP_152892198.1">
    <property type="nucleotide sequence ID" value="NZ_WHJC01000468.1"/>
</dbReference>
<reference evidence="1 2" key="1">
    <citation type="submission" date="2019-10" db="EMBL/GenBank/DDBJ databases">
        <title>The Genome Sequence of Clostridium tarantellae Isolated from Fish Brain.</title>
        <authorList>
            <person name="Bano L."/>
            <person name="Kiel M."/>
            <person name="Sales G."/>
            <person name="Doxey A.C."/>
            <person name="Mansfield M.J."/>
            <person name="Schiavone M."/>
            <person name="Rossetto O."/>
            <person name="Pirazzini M."/>
            <person name="Dobrindt U."/>
            <person name="Montecucco C."/>
        </authorList>
    </citation>
    <scope>NUCLEOTIDE SEQUENCE [LARGE SCALE GENOMIC DNA]</scope>
    <source>
        <strain evidence="1 2">DSM 3997</strain>
    </source>
</reference>
<comment type="caution">
    <text evidence="1">The sequence shown here is derived from an EMBL/GenBank/DDBJ whole genome shotgun (WGS) entry which is preliminary data.</text>
</comment>
<name>A0A6I1MQS9_9CLOT</name>
<keyword evidence="2" id="KW-1185">Reference proteome</keyword>
<dbReference type="Proteomes" id="UP000430345">
    <property type="component" value="Unassembled WGS sequence"/>
</dbReference>